<evidence type="ECO:0000313" key="2">
    <source>
        <dbReference type="EMBL" id="RAW25490.1"/>
    </source>
</evidence>
<accession>A0A329RMD2</accession>
<comment type="caution">
    <text evidence="2">The sequence shown here is derived from an EMBL/GenBank/DDBJ whole genome shotgun (WGS) entry which is preliminary data.</text>
</comment>
<dbReference type="VEuPathDB" id="FungiDB:PC110_g18099"/>
<dbReference type="OrthoDB" id="10382738at2759"/>
<gene>
    <name evidence="1" type="ORF">JG687_00015266</name>
    <name evidence="2" type="ORF">PC110_g18099</name>
</gene>
<dbReference type="Proteomes" id="UP000251314">
    <property type="component" value="Unassembled WGS sequence"/>
</dbReference>
<organism evidence="2 3">
    <name type="scientific">Phytophthora cactorum</name>
    <dbReference type="NCBI Taxonomy" id="29920"/>
    <lineage>
        <taxon>Eukaryota</taxon>
        <taxon>Sar</taxon>
        <taxon>Stramenopiles</taxon>
        <taxon>Oomycota</taxon>
        <taxon>Peronosporomycetes</taxon>
        <taxon>Peronosporales</taxon>
        <taxon>Peronosporaceae</taxon>
        <taxon>Phytophthora</taxon>
    </lineage>
</organism>
<dbReference type="Proteomes" id="UP000688947">
    <property type="component" value="Unassembled WGS sequence"/>
</dbReference>
<sequence>MVLDSTSSISGISSINYLSYKLNGVTLDFSGLAYVTGITAGTGAVSKALVLNASGSITSGITSLTMTNLTLGTTTLGTTEAGYLTSITAGTAQNSKALVLNSTGSITAGLVGLTASGMISASTLSATTLTGTLNTAAQTAITSIGTLTNLTLNTGGTGLFTPNIKFWDGVSAWTNFDHTMYLGITQGSATTQKALVVNSTLNISGIRNFVCTGTSTLGTVNCGSITTSSTNTISTYGISVGSGGITGTLQTGSQTNITAVGTLDSLGITNGLSCGTVNANSAGSKFNTIDISCG</sequence>
<keyword evidence="3" id="KW-1185">Reference proteome</keyword>
<evidence type="ECO:0000313" key="3">
    <source>
        <dbReference type="Proteomes" id="UP000251314"/>
    </source>
</evidence>
<dbReference type="AlphaFoldDB" id="A0A329RMD2"/>
<reference evidence="1" key="2">
    <citation type="submission" date="2021-01" db="EMBL/GenBank/DDBJ databases">
        <title>Phytophthora aleatoria, a newly-described species from Pinus radiata is distinct from Phytophthora cactorum isolates based on comparative genomics.</title>
        <authorList>
            <person name="Mcdougal R."/>
            <person name="Panda P."/>
            <person name="Williams N."/>
            <person name="Studholme D.J."/>
        </authorList>
    </citation>
    <scope>NUCLEOTIDE SEQUENCE</scope>
    <source>
        <strain evidence="1">NZFS 3830</strain>
    </source>
</reference>
<reference evidence="2 3" key="1">
    <citation type="submission" date="2018-01" db="EMBL/GenBank/DDBJ databases">
        <title>Draft genome of the strawberry crown rot pathogen Phytophthora cactorum.</title>
        <authorList>
            <person name="Armitage A.D."/>
            <person name="Lysoe E."/>
            <person name="Nellist C.F."/>
            <person name="Harrison R.J."/>
            <person name="Brurberg M.B."/>
        </authorList>
    </citation>
    <scope>NUCLEOTIDE SEQUENCE [LARGE SCALE GENOMIC DNA]</scope>
    <source>
        <strain evidence="2 3">10300</strain>
    </source>
</reference>
<evidence type="ECO:0000313" key="1">
    <source>
        <dbReference type="EMBL" id="KAG6948764.1"/>
    </source>
</evidence>
<dbReference type="EMBL" id="JAENGZ010001332">
    <property type="protein sequence ID" value="KAG6948764.1"/>
    <property type="molecule type" value="Genomic_DNA"/>
</dbReference>
<protein>
    <submittedName>
        <fullName evidence="2">Uncharacterized protein</fullName>
    </submittedName>
</protein>
<name>A0A329RMD2_9STRA</name>
<dbReference type="EMBL" id="MJFZ01000745">
    <property type="protein sequence ID" value="RAW25490.1"/>
    <property type="molecule type" value="Genomic_DNA"/>
</dbReference>
<proteinExistence type="predicted"/>